<gene>
    <name evidence="5" type="ORF">GON04_17190</name>
</gene>
<evidence type="ECO:0000256" key="1">
    <source>
        <dbReference type="PIRSR" id="PIRSR015244-50"/>
    </source>
</evidence>
<protein>
    <submittedName>
        <fullName evidence="5">DUF4910 domain-containing protein</fullName>
    </submittedName>
</protein>
<feature type="domain" description="DUF2172" evidence="2">
    <location>
        <begin position="52"/>
        <end position="143"/>
    </location>
</feature>
<dbReference type="Pfam" id="PF09940">
    <property type="entry name" value="DUF2172"/>
    <property type="match status" value="1"/>
</dbReference>
<dbReference type="Proteomes" id="UP000469385">
    <property type="component" value="Unassembled WGS sequence"/>
</dbReference>
<keyword evidence="1" id="KW-0862">Zinc</keyword>
<dbReference type="InterPro" id="IPR032589">
    <property type="entry name" value="DUF4910"/>
</dbReference>
<dbReference type="SUPFAM" id="SSF53187">
    <property type="entry name" value="Zn-dependent exopeptidases"/>
    <property type="match status" value="1"/>
</dbReference>
<keyword evidence="6" id="KW-1185">Reference proteome</keyword>
<dbReference type="Gene3D" id="1.10.10.10">
    <property type="entry name" value="Winged helix-like DNA-binding domain superfamily/Winged helix DNA-binding domain"/>
    <property type="match status" value="1"/>
</dbReference>
<dbReference type="InterPro" id="IPR032622">
    <property type="entry name" value="UCP01524_HTH"/>
</dbReference>
<dbReference type="EMBL" id="WSEL01000009">
    <property type="protein sequence ID" value="MVQ31197.1"/>
    <property type="molecule type" value="Genomic_DNA"/>
</dbReference>
<dbReference type="InterPro" id="IPR012353">
    <property type="entry name" value="UCP015244"/>
</dbReference>
<evidence type="ECO:0000259" key="2">
    <source>
        <dbReference type="Pfam" id="PF09940"/>
    </source>
</evidence>
<dbReference type="Pfam" id="PF16221">
    <property type="entry name" value="HTH_47"/>
    <property type="match status" value="1"/>
</dbReference>
<evidence type="ECO:0000313" key="6">
    <source>
        <dbReference type="Proteomes" id="UP000469385"/>
    </source>
</evidence>
<comment type="cofactor">
    <cofactor evidence="1">
        <name>Zn(2+)</name>
        <dbReference type="ChEBI" id="CHEBI:29105"/>
    </cofactor>
    <text evidence="1">Binds 1 zinc ion per subunit.</text>
</comment>
<dbReference type="AlphaFoldDB" id="A0A6N8IWI6"/>
<dbReference type="Gene3D" id="3.40.630.10">
    <property type="entry name" value="Zn peptidases"/>
    <property type="match status" value="1"/>
</dbReference>
<dbReference type="InterPro" id="IPR036388">
    <property type="entry name" value="WH-like_DNA-bd_sf"/>
</dbReference>
<sequence length="426" mass="47716">MHALVRELYPICRSITGDGVRQTLARLQQDIPLQVHEVPSGTPAFDWTVPREWNIRDAYVKDSRGQRVIDFRRHNLHVVSYSVPVRARMSLAELRPHLHSLPDQPDLIPYRTSYYRESWGFCLPHRQLEGMAEDDYEVCIDTTLEPGHLTYGECVLPGSESSEVLLSCHTCHPSLCNDNLSGIAVATFLARHLAGVPHRHTYRFVFIPGTIGSITWLSRNEEQAKAIRHGLVLTCLGDSGNFTYKRSRRGDAPIDAAVRHVLRHSRGEHALLDFSPYGYDERQYCSPGFDLPVGCLMRSHYGQFPQYHTSADDPGFVTPGQLADSLATVLSVVQVLEHDLAYVNLNPKCEPQLGKRGLYGAMGGTSIRDLEMAMLWVLNQSDGRHGLLDIAERAGLPFERIHEAARLLLQHDLLAPAAAAPSRAQH</sequence>
<feature type="domain" description="DUF4910" evidence="4">
    <location>
        <begin position="2"/>
        <end position="339"/>
    </location>
</feature>
<name>A0A6N8IWI6_9BURK</name>
<dbReference type="Pfam" id="PF16254">
    <property type="entry name" value="DUF4910"/>
    <property type="match status" value="1"/>
</dbReference>
<feature type="domain" description="UCP01524 winged helix-turn-helix" evidence="3">
    <location>
        <begin position="342"/>
        <end position="415"/>
    </location>
</feature>
<proteinExistence type="predicted"/>
<comment type="caution">
    <text evidence="5">The sequence shown here is derived from an EMBL/GenBank/DDBJ whole genome shotgun (WGS) entry which is preliminary data.</text>
</comment>
<feature type="binding site" evidence="1">
    <location>
        <position position="172"/>
    </location>
    <ligand>
        <name>Zn(2+)</name>
        <dbReference type="ChEBI" id="CHEBI:29105"/>
    </ligand>
</feature>
<dbReference type="GO" id="GO:0046872">
    <property type="term" value="F:metal ion binding"/>
    <property type="evidence" value="ECO:0007669"/>
    <property type="project" value="UniProtKB-KW"/>
</dbReference>
<dbReference type="PIRSF" id="PIRSF015244">
    <property type="entry name" value="UCP015244"/>
    <property type="match status" value="1"/>
</dbReference>
<feature type="binding site" evidence="1">
    <location>
        <position position="178"/>
    </location>
    <ligand>
        <name>Zn(2+)</name>
        <dbReference type="ChEBI" id="CHEBI:29105"/>
    </ligand>
</feature>
<dbReference type="InterPro" id="IPR032610">
    <property type="entry name" value="DUF2172"/>
</dbReference>
<feature type="binding site" evidence="1">
    <location>
        <position position="308"/>
    </location>
    <ligand>
        <name>Zn(2+)</name>
        <dbReference type="ChEBI" id="CHEBI:29105"/>
    </ligand>
</feature>
<organism evidence="5 6">
    <name type="scientific">Ramlibacter pinisoli</name>
    <dbReference type="NCBI Taxonomy" id="2682844"/>
    <lineage>
        <taxon>Bacteria</taxon>
        <taxon>Pseudomonadati</taxon>
        <taxon>Pseudomonadota</taxon>
        <taxon>Betaproteobacteria</taxon>
        <taxon>Burkholderiales</taxon>
        <taxon>Comamonadaceae</taxon>
        <taxon>Ramlibacter</taxon>
    </lineage>
</organism>
<keyword evidence="1" id="KW-0479">Metal-binding</keyword>
<reference evidence="5 6" key="1">
    <citation type="submission" date="2019-12" db="EMBL/GenBank/DDBJ databases">
        <authorList>
            <person name="Huq M.A."/>
        </authorList>
    </citation>
    <scope>NUCLEOTIDE SEQUENCE [LARGE SCALE GENOMIC DNA]</scope>
    <source>
        <strain evidence="5 6">MAH-25</strain>
    </source>
</reference>
<evidence type="ECO:0000259" key="3">
    <source>
        <dbReference type="Pfam" id="PF16221"/>
    </source>
</evidence>
<evidence type="ECO:0000313" key="5">
    <source>
        <dbReference type="EMBL" id="MVQ31197.1"/>
    </source>
</evidence>
<accession>A0A6N8IWI6</accession>
<dbReference type="Gene3D" id="3.50.30.90">
    <property type="match status" value="1"/>
</dbReference>
<evidence type="ECO:0000259" key="4">
    <source>
        <dbReference type="Pfam" id="PF16254"/>
    </source>
</evidence>